<feature type="domain" description="Peptidase M14" evidence="5">
    <location>
        <begin position="119"/>
        <end position="390"/>
    </location>
</feature>
<dbReference type="Pfam" id="PF00246">
    <property type="entry name" value="Peptidase_M14"/>
    <property type="match status" value="1"/>
</dbReference>
<feature type="active site" description="Proton donor/acceptor" evidence="3">
    <location>
        <position position="354"/>
    </location>
</feature>
<evidence type="ECO:0000256" key="3">
    <source>
        <dbReference type="PROSITE-ProRule" id="PRU01379"/>
    </source>
</evidence>
<dbReference type="SUPFAM" id="SSF53187">
    <property type="entry name" value="Zn-dependent exopeptidases"/>
    <property type="match status" value="1"/>
</dbReference>
<evidence type="ECO:0000256" key="2">
    <source>
        <dbReference type="ARBA" id="ARBA00005988"/>
    </source>
</evidence>
<dbReference type="Gene3D" id="2.60.40.3120">
    <property type="match status" value="1"/>
</dbReference>
<feature type="compositionally biased region" description="Basic and acidic residues" evidence="4">
    <location>
        <begin position="432"/>
        <end position="442"/>
    </location>
</feature>
<dbReference type="PANTHER" id="PTHR12756:SF11">
    <property type="entry name" value="CYTOSOLIC CARBOXYPEPTIDASE 1"/>
    <property type="match status" value="1"/>
</dbReference>
<feature type="compositionally biased region" description="Acidic residues" evidence="4">
    <location>
        <begin position="562"/>
        <end position="583"/>
    </location>
</feature>
<evidence type="ECO:0000259" key="5">
    <source>
        <dbReference type="PROSITE" id="PS52035"/>
    </source>
</evidence>
<organism evidence="6 7">
    <name type="scientific">Aduncisulcus paluster</name>
    <dbReference type="NCBI Taxonomy" id="2918883"/>
    <lineage>
        <taxon>Eukaryota</taxon>
        <taxon>Metamonada</taxon>
        <taxon>Carpediemonas-like organisms</taxon>
        <taxon>Aduncisulcus</taxon>
    </lineage>
</organism>
<evidence type="ECO:0000313" key="6">
    <source>
        <dbReference type="EMBL" id="GKT35058.1"/>
    </source>
</evidence>
<keyword evidence="6" id="KW-0645">Protease</keyword>
<dbReference type="EMBL" id="BQXS01010914">
    <property type="protein sequence ID" value="GKT35058.1"/>
    <property type="molecule type" value="Genomic_DNA"/>
</dbReference>
<dbReference type="PANTHER" id="PTHR12756">
    <property type="entry name" value="CYTOSOLIC CARBOXYPEPTIDASE"/>
    <property type="match status" value="1"/>
</dbReference>
<reference evidence="6" key="1">
    <citation type="submission" date="2022-03" db="EMBL/GenBank/DDBJ databases">
        <title>Draft genome sequence of Aduncisulcus paluster, a free-living microaerophilic Fornicata.</title>
        <authorList>
            <person name="Yuyama I."/>
            <person name="Kume K."/>
            <person name="Tamura T."/>
            <person name="Inagaki Y."/>
            <person name="Hashimoto T."/>
        </authorList>
    </citation>
    <scope>NUCLEOTIDE SEQUENCE</scope>
    <source>
        <strain evidence="6">NY0171</strain>
    </source>
</reference>
<dbReference type="InterPro" id="IPR000834">
    <property type="entry name" value="Peptidase_M14"/>
</dbReference>
<comment type="cofactor">
    <cofactor evidence="1">
        <name>Zn(2+)</name>
        <dbReference type="ChEBI" id="CHEBI:29105"/>
    </cofactor>
</comment>
<comment type="similarity">
    <text evidence="2 3">Belongs to the peptidase M14 family.</text>
</comment>
<evidence type="ECO:0000313" key="7">
    <source>
        <dbReference type="Proteomes" id="UP001057375"/>
    </source>
</evidence>
<feature type="region of interest" description="Disordered" evidence="4">
    <location>
        <begin position="617"/>
        <end position="642"/>
    </location>
</feature>
<feature type="region of interest" description="Disordered" evidence="4">
    <location>
        <begin position="428"/>
        <end position="530"/>
    </location>
</feature>
<evidence type="ECO:0000256" key="1">
    <source>
        <dbReference type="ARBA" id="ARBA00001947"/>
    </source>
</evidence>
<dbReference type="GO" id="GO:0004180">
    <property type="term" value="F:carboxypeptidase activity"/>
    <property type="evidence" value="ECO:0007669"/>
    <property type="project" value="UniProtKB-KW"/>
</dbReference>
<keyword evidence="7" id="KW-1185">Reference proteome</keyword>
<dbReference type="Gene3D" id="3.40.630.10">
    <property type="entry name" value="Zn peptidases"/>
    <property type="match status" value="1"/>
</dbReference>
<gene>
    <name evidence="6" type="ORF">ADUPG1_008295</name>
</gene>
<accession>A0ABQ5KRF8</accession>
<feature type="compositionally biased region" description="Low complexity" evidence="4">
    <location>
        <begin position="443"/>
        <end position="469"/>
    </location>
</feature>
<feature type="compositionally biased region" description="Basic residues" evidence="4">
    <location>
        <begin position="623"/>
        <end position="642"/>
    </location>
</feature>
<feature type="region of interest" description="Disordered" evidence="4">
    <location>
        <begin position="545"/>
        <end position="583"/>
    </location>
</feature>
<name>A0ABQ5KRF8_9EUKA</name>
<dbReference type="Proteomes" id="UP001057375">
    <property type="component" value="Unassembled WGS sequence"/>
</dbReference>
<keyword evidence="6" id="KW-0378">Hydrolase</keyword>
<comment type="caution">
    <text evidence="6">The sequence shown here is derived from an EMBL/GenBank/DDBJ whole genome shotgun (WGS) entry which is preliminary data.</text>
</comment>
<proteinExistence type="inferred from homology"/>
<protein>
    <submittedName>
        <fullName evidence="6">Cytosolic carboxypeptidase 2</fullName>
    </submittedName>
</protein>
<keyword evidence="6" id="KW-0121">Carboxypeptidase</keyword>
<sequence>MDEDKTICFSASFECGNLIVNNIKKDQIYNFSIVNLTKKDSLYNKGMKPLTFSRKAHKNTGIGWHRCGTNVLYYQNEVKRGTNPLTGSKGSSSSKHLSTLSFNYKGEYDDDTVFFAHCFPYSYSDLQEFLQKIVSSPQSHLKIRKRPLCKTVGGNVCDLLTITDFSSSSLSLSQRPCVFISARIHPGETNSSWMMHGLIEELLSDSPEAKKARKMFLFKIIPMLNPDGVIAGNYRCNLCGYDLNRNWSSKCDSDKHPTIYHLKQLMTNLAKEGRKLWCYIDLHGHSKAMDVFSYGCSLAPPHSLKEWVFPRLIESRNIAFNCKKCKFVIKKGKEGTGRVVAFKELGVMFSYTIEASFCGQTRGGGKGMHFTPQALKDIGRDICKTISFFSFSDPIFRAEFEQVVIEVKEYERIAQERSEKLAQQQAQLLAEKAQRKEEEGEKASASSRMGSSPVILSPSSSISRLPHSTSDSHLPVSPVPYDKPSSSFSGSRASKGSKPTRHTRTPSSPTSGYTEGSMMVPSLSDTGDISELTMTGVGMVLSDASASSAMLRDSERLSGLEGSDDVDDDDDVSDNSSSEEELCCADTSGALLSVMQSFSHMEGAGVGMKVRMRELIAQEAKKEKKKKDSKKKGKKRSSKKKD</sequence>
<feature type="non-terminal residue" evidence="6">
    <location>
        <position position="642"/>
    </location>
</feature>
<evidence type="ECO:0000256" key="4">
    <source>
        <dbReference type="SAM" id="MobiDB-lite"/>
    </source>
</evidence>
<dbReference type="PROSITE" id="PS52035">
    <property type="entry name" value="PEPTIDASE_M14"/>
    <property type="match status" value="1"/>
</dbReference>
<feature type="compositionally biased region" description="Low complexity" evidence="4">
    <location>
        <begin position="485"/>
        <end position="497"/>
    </location>
</feature>
<dbReference type="InterPro" id="IPR050821">
    <property type="entry name" value="Cytosolic_carboxypeptidase"/>
</dbReference>